<feature type="region of interest" description="Disordered" evidence="1">
    <location>
        <begin position="21"/>
        <end position="62"/>
    </location>
</feature>
<evidence type="ECO:0000313" key="3">
    <source>
        <dbReference type="Proteomes" id="UP000054324"/>
    </source>
</evidence>
<dbReference type="STRING" id="6198.A0A074ZB55"/>
<dbReference type="CTD" id="20325161"/>
<dbReference type="AlphaFoldDB" id="A0A074ZB55"/>
<evidence type="ECO:0000313" key="2">
    <source>
        <dbReference type="EMBL" id="KER20460.1"/>
    </source>
</evidence>
<name>A0A074ZB55_OPIVI</name>
<sequence length="718" mass="82309">MSCTTSLAKCDTHVTSMSRNMTNDRSKWTKVPTISVVQTVSERNSSESGESAEDSSVDDEETSKPRILWKAFIQNPVRLSENDAWPITRPEHFGLMAPERRVIRDMNKTVGEYEAILPVLGNFSDRRFRTTSVVSRSTLGGRTAFHSSVRSRRQMRFLKTIPTGTLQFPPLIRSQHFEQFLTFSTGMPYRISFDTEGIENADAIMLNHRETTTESLQCPMESYPKDFTHYNSNNELEGSPENSIYRPISIFGQSISKIRRDFPIQPQAPTVHRALAALKSLRLMRMQSGGSSMPDNVLLNLQAAEQEELNTKQYHRHSRPTTTSLKLLRGRNKRANFPEVLVPSVIDLDDMYQGPDILDAKIKEHDLQLPIHPESAKDLRQLYNITILKDSILRDLLKSSRIDALPKSLRHLVRMGTLYKHTGCPEKGTGELEAIAKKTQYCPVRHAEADTAIGDLENLWIEAKVFTTALFNNWIVQMQPNTSFGKYSQTAMDTRIRSVTKTIRAHNSLATSKSRSELCILLATCASFPQYIPVLMNRINDWLEVLLNCLFSCERTVREETCYILAYLFTERNLVDAIRYHPMIDIGYDVAVTVLHAIEVSSSSFLHFFCLLALMIEGCPMYSILHAVMDISPSSPNTLLNHLWPRLLYYALKYWHKNMFSRDRLLLKSINESIERAYVRGISRKQAKLAQIQLSRRFRLVTKPTTIWLDEWKKFNVK</sequence>
<dbReference type="EMBL" id="KL597055">
    <property type="protein sequence ID" value="KER20460.1"/>
    <property type="molecule type" value="Genomic_DNA"/>
</dbReference>
<proteinExistence type="predicted"/>
<dbReference type="Proteomes" id="UP000054324">
    <property type="component" value="Unassembled WGS sequence"/>
</dbReference>
<dbReference type="OrthoDB" id="6249811at2759"/>
<keyword evidence="3" id="KW-1185">Reference proteome</keyword>
<gene>
    <name evidence="2" type="ORF">T265_10993</name>
</gene>
<protein>
    <submittedName>
        <fullName evidence="2">Uncharacterized protein</fullName>
    </submittedName>
</protein>
<feature type="compositionally biased region" description="Acidic residues" evidence="1">
    <location>
        <begin position="50"/>
        <end position="61"/>
    </location>
</feature>
<reference evidence="2 3" key="1">
    <citation type="submission" date="2013-11" db="EMBL/GenBank/DDBJ databases">
        <title>Opisthorchis viverrini - life in the bile duct.</title>
        <authorList>
            <person name="Young N.D."/>
            <person name="Nagarajan N."/>
            <person name="Lin S.J."/>
            <person name="Korhonen P.K."/>
            <person name="Jex A.R."/>
            <person name="Hall R.S."/>
            <person name="Safavi-Hemami H."/>
            <person name="Kaewkong W."/>
            <person name="Bertrand D."/>
            <person name="Gao S."/>
            <person name="Seet Q."/>
            <person name="Wongkham S."/>
            <person name="Teh B.T."/>
            <person name="Wongkham C."/>
            <person name="Intapan P.M."/>
            <person name="Maleewong W."/>
            <person name="Yang X."/>
            <person name="Hu M."/>
            <person name="Wang Z."/>
            <person name="Hofmann A."/>
            <person name="Sternberg P.W."/>
            <person name="Tan P."/>
            <person name="Wang J."/>
            <person name="Gasser R.B."/>
        </authorList>
    </citation>
    <scope>NUCLEOTIDE SEQUENCE [LARGE SCALE GENOMIC DNA]</scope>
</reference>
<dbReference type="KEGG" id="ovi:T265_10993"/>
<evidence type="ECO:0000256" key="1">
    <source>
        <dbReference type="SAM" id="MobiDB-lite"/>
    </source>
</evidence>
<dbReference type="GeneID" id="20325161"/>
<dbReference type="RefSeq" id="XP_009175790.1">
    <property type="nucleotide sequence ID" value="XM_009177526.1"/>
</dbReference>
<organism evidence="2 3">
    <name type="scientific">Opisthorchis viverrini</name>
    <name type="common">Southeast Asian liver fluke</name>
    <dbReference type="NCBI Taxonomy" id="6198"/>
    <lineage>
        <taxon>Eukaryota</taxon>
        <taxon>Metazoa</taxon>
        <taxon>Spiralia</taxon>
        <taxon>Lophotrochozoa</taxon>
        <taxon>Platyhelminthes</taxon>
        <taxon>Trematoda</taxon>
        <taxon>Digenea</taxon>
        <taxon>Opisthorchiida</taxon>
        <taxon>Opisthorchiata</taxon>
        <taxon>Opisthorchiidae</taxon>
        <taxon>Opisthorchis</taxon>
    </lineage>
</organism>
<accession>A0A074ZB55</accession>